<dbReference type="KEGG" id="mng:MNEG_5404"/>
<name>A0A0D2MQ22_9CHLO</name>
<proteinExistence type="inferred from homology"/>
<keyword evidence="1" id="KW-0575">Peroxidase</keyword>
<dbReference type="GO" id="GO:0020037">
    <property type="term" value="F:heme binding"/>
    <property type="evidence" value="ECO:0007669"/>
    <property type="project" value="InterPro"/>
</dbReference>
<feature type="domain" description="Plant heme peroxidase family profile" evidence="7">
    <location>
        <begin position="50"/>
        <end position="333"/>
    </location>
</feature>
<evidence type="ECO:0000313" key="8">
    <source>
        <dbReference type="EMBL" id="KIZ02552.1"/>
    </source>
</evidence>
<keyword evidence="9" id="KW-1185">Reference proteome</keyword>
<dbReference type="InterPro" id="IPR002016">
    <property type="entry name" value="Haem_peroxidase"/>
</dbReference>
<evidence type="ECO:0000256" key="4">
    <source>
        <dbReference type="ARBA" id="ARBA00023002"/>
    </source>
</evidence>
<evidence type="ECO:0000256" key="2">
    <source>
        <dbReference type="ARBA" id="ARBA00022617"/>
    </source>
</evidence>
<keyword evidence="5" id="KW-0408">Iron</keyword>
<evidence type="ECO:0000256" key="1">
    <source>
        <dbReference type="ARBA" id="ARBA00022559"/>
    </source>
</evidence>
<sequence>MATIARAFAAVDLDVSVYGGATRDQQLTNAATCFAALRTRLLTAVTAPNAGNVLRLAFHDCGTYDINNPAAGGGCRGAIRLALGPEDAGLDLSRNLLTGPTGTAGVCGAAKATIPACANMPFADCISFAGLIAVAVTRGTTAAGCPWVPGRVDSAGPRNTALLPPKEATAAQSLAIFGRYGMPVGAVGLTLDRAVTLLLGAHSIGRSRTTRPDRCSKGISSLTSTPNTFENSYYSGLINNIGRVNVPNGGWFCSDMHLVCNAITYPTPRPGAAVTLRQGFCPTSDSPLAPIARELAANNAAFLSGFCSAYQAMSLIGYNVPPSYVADAARFATLLAPAPARGL</sequence>
<dbReference type="InterPro" id="IPR019794">
    <property type="entry name" value="Peroxidases_AS"/>
</dbReference>
<evidence type="ECO:0000259" key="7">
    <source>
        <dbReference type="PROSITE" id="PS50873"/>
    </source>
</evidence>
<dbReference type="Gene3D" id="1.10.420.10">
    <property type="entry name" value="Peroxidase, domain 2"/>
    <property type="match status" value="1"/>
</dbReference>
<dbReference type="PANTHER" id="PTHR31356">
    <property type="entry name" value="THYLAKOID LUMENAL 29 KDA PROTEIN, CHLOROPLASTIC-RELATED"/>
    <property type="match status" value="1"/>
</dbReference>
<dbReference type="PROSITE" id="PS50873">
    <property type="entry name" value="PEROXIDASE_4"/>
    <property type="match status" value="1"/>
</dbReference>
<dbReference type="SUPFAM" id="SSF48113">
    <property type="entry name" value="Heme-dependent peroxidases"/>
    <property type="match status" value="1"/>
</dbReference>
<dbReference type="GO" id="GO:0042744">
    <property type="term" value="P:hydrogen peroxide catabolic process"/>
    <property type="evidence" value="ECO:0007669"/>
    <property type="project" value="TreeGrafter"/>
</dbReference>
<dbReference type="Pfam" id="PF00141">
    <property type="entry name" value="peroxidase"/>
    <property type="match status" value="1"/>
</dbReference>
<accession>A0A0D2MQ22</accession>
<evidence type="ECO:0000256" key="6">
    <source>
        <dbReference type="RuleBase" id="RU004241"/>
    </source>
</evidence>
<keyword evidence="3" id="KW-0479">Metal-binding</keyword>
<dbReference type="PRINTS" id="PR00458">
    <property type="entry name" value="PEROXIDASE"/>
</dbReference>
<dbReference type="GO" id="GO:0004601">
    <property type="term" value="F:peroxidase activity"/>
    <property type="evidence" value="ECO:0007669"/>
    <property type="project" value="UniProtKB-KW"/>
</dbReference>
<keyword evidence="4" id="KW-0560">Oxidoreductase</keyword>
<evidence type="ECO:0000256" key="5">
    <source>
        <dbReference type="ARBA" id="ARBA00023004"/>
    </source>
</evidence>
<dbReference type="GO" id="GO:0046872">
    <property type="term" value="F:metal ion binding"/>
    <property type="evidence" value="ECO:0007669"/>
    <property type="project" value="UniProtKB-KW"/>
</dbReference>
<organism evidence="8 9">
    <name type="scientific">Monoraphidium neglectum</name>
    <dbReference type="NCBI Taxonomy" id="145388"/>
    <lineage>
        <taxon>Eukaryota</taxon>
        <taxon>Viridiplantae</taxon>
        <taxon>Chlorophyta</taxon>
        <taxon>core chlorophytes</taxon>
        <taxon>Chlorophyceae</taxon>
        <taxon>CS clade</taxon>
        <taxon>Sphaeropleales</taxon>
        <taxon>Selenastraceae</taxon>
        <taxon>Monoraphidium</taxon>
    </lineage>
</organism>
<dbReference type="STRING" id="145388.A0A0D2MQ22"/>
<dbReference type="GO" id="GO:0000302">
    <property type="term" value="P:response to reactive oxygen species"/>
    <property type="evidence" value="ECO:0007669"/>
    <property type="project" value="TreeGrafter"/>
</dbReference>
<dbReference type="OrthoDB" id="2113341at2759"/>
<evidence type="ECO:0000313" key="9">
    <source>
        <dbReference type="Proteomes" id="UP000054498"/>
    </source>
</evidence>
<dbReference type="InterPro" id="IPR044831">
    <property type="entry name" value="Ccp1-like"/>
</dbReference>
<dbReference type="InterPro" id="IPR010255">
    <property type="entry name" value="Haem_peroxidase_sf"/>
</dbReference>
<dbReference type="Gene3D" id="1.10.520.10">
    <property type="match status" value="1"/>
</dbReference>
<comment type="similarity">
    <text evidence="6">Belongs to the peroxidase family.</text>
</comment>
<protein>
    <recommendedName>
        <fullName evidence="7">Plant heme peroxidase family profile domain-containing protein</fullName>
    </recommendedName>
</protein>
<dbReference type="GO" id="GO:0034599">
    <property type="term" value="P:cellular response to oxidative stress"/>
    <property type="evidence" value="ECO:0007669"/>
    <property type="project" value="InterPro"/>
</dbReference>
<dbReference type="PROSITE" id="PS00436">
    <property type="entry name" value="PEROXIDASE_2"/>
    <property type="match status" value="1"/>
</dbReference>
<dbReference type="PANTHER" id="PTHR31356:SF36">
    <property type="entry name" value="L-ASCORBATE PEROXIDASE 3"/>
    <property type="match status" value="1"/>
</dbReference>
<gene>
    <name evidence="8" type="ORF">MNEG_5404</name>
</gene>
<reference evidence="8 9" key="1">
    <citation type="journal article" date="2013" name="BMC Genomics">
        <title>Reconstruction of the lipid metabolism for the microalga Monoraphidium neglectum from its genome sequence reveals characteristics suitable for biofuel production.</title>
        <authorList>
            <person name="Bogen C."/>
            <person name="Al-Dilaimi A."/>
            <person name="Albersmeier A."/>
            <person name="Wichmann J."/>
            <person name="Grundmann M."/>
            <person name="Rupp O."/>
            <person name="Lauersen K.J."/>
            <person name="Blifernez-Klassen O."/>
            <person name="Kalinowski J."/>
            <person name="Goesmann A."/>
            <person name="Mussgnug J.H."/>
            <person name="Kruse O."/>
        </authorList>
    </citation>
    <scope>NUCLEOTIDE SEQUENCE [LARGE SCALE GENOMIC DNA]</scope>
    <source>
        <strain evidence="8 9">SAG 48.87</strain>
    </source>
</reference>
<dbReference type="RefSeq" id="XP_013901571.1">
    <property type="nucleotide sequence ID" value="XM_014046117.1"/>
</dbReference>
<dbReference type="AlphaFoldDB" id="A0A0D2MQ22"/>
<keyword evidence="2" id="KW-0349">Heme</keyword>
<dbReference type="Proteomes" id="UP000054498">
    <property type="component" value="Unassembled WGS sequence"/>
</dbReference>
<evidence type="ECO:0000256" key="3">
    <source>
        <dbReference type="ARBA" id="ARBA00022723"/>
    </source>
</evidence>
<dbReference type="GeneID" id="25738281"/>
<dbReference type="EMBL" id="KK101021">
    <property type="protein sequence ID" value="KIZ02552.1"/>
    <property type="molecule type" value="Genomic_DNA"/>
</dbReference>